<accession>A0A162D0H0</accession>
<comment type="caution">
    <text evidence="1">The sequence shown here is derived from an EMBL/GenBank/DDBJ whole genome shotgun (WGS) entry which is preliminary data.</text>
</comment>
<keyword evidence="2" id="KW-1185">Reference proteome</keyword>
<dbReference type="EMBL" id="LRGB01023176">
    <property type="protein sequence ID" value="KZR96944.1"/>
    <property type="molecule type" value="Genomic_DNA"/>
</dbReference>
<dbReference type="OrthoDB" id="6387506at2759"/>
<evidence type="ECO:0000313" key="2">
    <source>
        <dbReference type="Proteomes" id="UP000076858"/>
    </source>
</evidence>
<sequence length="71" mass="8493">MQDSFEVCCDKILESHAISLFCEEHRDYNLKYLVMEYVKVRFHLESKRLRKLLVLPSKTKVQTNFKIAKNS</sequence>
<reference evidence="1 2" key="1">
    <citation type="submission" date="2016-03" db="EMBL/GenBank/DDBJ databases">
        <title>EvidentialGene: Evidence-directed Construction of Genes on Genomes.</title>
        <authorList>
            <person name="Gilbert D.G."/>
            <person name="Choi J.-H."/>
            <person name="Mockaitis K."/>
            <person name="Colbourne J."/>
            <person name="Pfrender M."/>
        </authorList>
    </citation>
    <scope>NUCLEOTIDE SEQUENCE [LARGE SCALE GENOMIC DNA]</scope>
    <source>
        <strain evidence="1 2">Xinb3</strain>
        <tissue evidence="1">Complete organism</tissue>
    </source>
</reference>
<organism evidence="1 2">
    <name type="scientific">Daphnia magna</name>
    <dbReference type="NCBI Taxonomy" id="35525"/>
    <lineage>
        <taxon>Eukaryota</taxon>
        <taxon>Metazoa</taxon>
        <taxon>Ecdysozoa</taxon>
        <taxon>Arthropoda</taxon>
        <taxon>Crustacea</taxon>
        <taxon>Branchiopoda</taxon>
        <taxon>Diplostraca</taxon>
        <taxon>Cladocera</taxon>
        <taxon>Anomopoda</taxon>
        <taxon>Daphniidae</taxon>
        <taxon>Daphnia</taxon>
    </lineage>
</organism>
<evidence type="ECO:0000313" key="1">
    <source>
        <dbReference type="EMBL" id="KZR96944.1"/>
    </source>
</evidence>
<dbReference type="AlphaFoldDB" id="A0A162D0H0"/>
<protein>
    <submittedName>
        <fullName evidence="1">Uncharacterized protein</fullName>
    </submittedName>
</protein>
<proteinExistence type="predicted"/>
<dbReference type="Proteomes" id="UP000076858">
    <property type="component" value="Unassembled WGS sequence"/>
</dbReference>
<gene>
    <name evidence="1" type="ORF">APZ42_008440</name>
</gene>
<name>A0A162D0H0_9CRUS</name>